<evidence type="ECO:0000256" key="2">
    <source>
        <dbReference type="SAM" id="Phobius"/>
    </source>
</evidence>
<keyword evidence="2" id="KW-1133">Transmembrane helix</keyword>
<comment type="caution">
    <text evidence="3">The sequence shown here is derived from an EMBL/GenBank/DDBJ whole genome shotgun (WGS) entry which is preliminary data.</text>
</comment>
<accession>A0ABR8FKI7</accession>
<feature type="compositionally biased region" description="Polar residues" evidence="1">
    <location>
        <begin position="102"/>
        <end position="112"/>
    </location>
</feature>
<sequence>MSQNPIIDSGTQSSKTPGLKPALALSLASLEVQLDQELTRYRRTRNALRQPKAFSTESYSPNQPQQLKGMTATVGNTQPSVAEVNTNAISWEKPAMEDTPEQNHLQMSSTPESIKPPTPPAPKSLSSGSIVPTKIQAAESENILPTEDPPQHPDDYLESSEALLRSLKEKPPQPKKSSTASDSLLSPLGIGSMLLLLLASLMLGYVVLNPKTWPLNKGKFTNNSSLPSAQNPQEINNAQPVAVPEITPIPKYPDLAAREFPKVRDPNDVVALKPKVQLTPTIIPKPITIQPSLKPVPPLTSVPLVTPIPEIQKPETLPTPTGEIKPSADGFYYVVIDNKGDGALAKARQVVADAYLSPNQKYIYLGALKTKDEVKLRLQQLQAKGIQARIQQ</sequence>
<proteinExistence type="predicted"/>
<organism evidence="3 4">
    <name type="scientific">Anabaena lutea FACHB-196</name>
    <dbReference type="NCBI Taxonomy" id="2692881"/>
    <lineage>
        <taxon>Bacteria</taxon>
        <taxon>Bacillati</taxon>
        <taxon>Cyanobacteriota</taxon>
        <taxon>Cyanophyceae</taxon>
        <taxon>Nostocales</taxon>
        <taxon>Nostocaceae</taxon>
        <taxon>Anabaena</taxon>
    </lineage>
</organism>
<feature type="compositionally biased region" description="Polar residues" evidence="1">
    <location>
        <begin position="53"/>
        <end position="70"/>
    </location>
</feature>
<protein>
    <recommendedName>
        <fullName evidence="5">SPOR domain-containing protein</fullName>
    </recommendedName>
</protein>
<feature type="transmembrane region" description="Helical" evidence="2">
    <location>
        <begin position="184"/>
        <end position="208"/>
    </location>
</feature>
<evidence type="ECO:0000256" key="1">
    <source>
        <dbReference type="SAM" id="MobiDB-lite"/>
    </source>
</evidence>
<dbReference type="RefSeq" id="WP_190718464.1">
    <property type="nucleotide sequence ID" value="NZ_JACJST010000025.1"/>
</dbReference>
<dbReference type="Proteomes" id="UP000640531">
    <property type="component" value="Unassembled WGS sequence"/>
</dbReference>
<evidence type="ECO:0000313" key="4">
    <source>
        <dbReference type="Proteomes" id="UP000640531"/>
    </source>
</evidence>
<evidence type="ECO:0000313" key="3">
    <source>
        <dbReference type="EMBL" id="MBD2570498.1"/>
    </source>
</evidence>
<reference evidence="3 4" key="1">
    <citation type="journal article" date="2020" name="ISME J.">
        <title>Comparative genomics reveals insights into cyanobacterial evolution and habitat adaptation.</title>
        <authorList>
            <person name="Chen M.Y."/>
            <person name="Teng W.K."/>
            <person name="Zhao L."/>
            <person name="Hu C.X."/>
            <person name="Zhou Y.K."/>
            <person name="Han B.P."/>
            <person name="Song L.R."/>
            <person name="Shu W.S."/>
        </authorList>
    </citation>
    <scope>NUCLEOTIDE SEQUENCE [LARGE SCALE GENOMIC DNA]</scope>
    <source>
        <strain evidence="3 4">FACHB-196</strain>
    </source>
</reference>
<keyword evidence="2" id="KW-0472">Membrane</keyword>
<gene>
    <name evidence="3" type="ORF">H6G59_21895</name>
</gene>
<feature type="region of interest" description="Disordered" evidence="1">
    <location>
        <begin position="97"/>
        <end position="129"/>
    </location>
</feature>
<name>A0ABR8FKI7_9NOST</name>
<dbReference type="EMBL" id="JACJST010000025">
    <property type="protein sequence ID" value="MBD2570498.1"/>
    <property type="molecule type" value="Genomic_DNA"/>
</dbReference>
<keyword evidence="4" id="KW-1185">Reference proteome</keyword>
<evidence type="ECO:0008006" key="5">
    <source>
        <dbReference type="Google" id="ProtNLM"/>
    </source>
</evidence>
<feature type="region of interest" description="Disordered" evidence="1">
    <location>
        <begin position="46"/>
        <end position="70"/>
    </location>
</feature>
<keyword evidence="2" id="KW-0812">Transmembrane</keyword>